<reference evidence="2 3" key="1">
    <citation type="submission" date="2024-06" db="EMBL/GenBank/DDBJ databases">
        <title>Sorghum-associated microbial communities from plants grown in Nebraska, USA.</title>
        <authorList>
            <person name="Schachtman D."/>
        </authorList>
    </citation>
    <scope>NUCLEOTIDE SEQUENCE [LARGE SCALE GENOMIC DNA]</scope>
    <source>
        <strain evidence="2 3">2709</strain>
    </source>
</reference>
<dbReference type="InterPro" id="IPR035959">
    <property type="entry name" value="RutC-like_sf"/>
</dbReference>
<organism evidence="2 3">
    <name type="scientific">Ottowia thiooxydans</name>
    <dbReference type="NCBI Taxonomy" id="219182"/>
    <lineage>
        <taxon>Bacteria</taxon>
        <taxon>Pseudomonadati</taxon>
        <taxon>Pseudomonadota</taxon>
        <taxon>Betaproteobacteria</taxon>
        <taxon>Burkholderiales</taxon>
        <taxon>Comamonadaceae</taxon>
        <taxon>Ottowia</taxon>
    </lineage>
</organism>
<evidence type="ECO:0000313" key="3">
    <source>
        <dbReference type="Proteomes" id="UP001549320"/>
    </source>
</evidence>
<evidence type="ECO:0000256" key="1">
    <source>
        <dbReference type="ARBA" id="ARBA00010552"/>
    </source>
</evidence>
<accession>A0ABV2Q373</accession>
<dbReference type="EMBL" id="JBEPSH010000001">
    <property type="protein sequence ID" value="MET4575160.1"/>
    <property type="molecule type" value="Genomic_DNA"/>
</dbReference>
<dbReference type="Gene3D" id="3.30.1330.40">
    <property type="entry name" value="RutC-like"/>
    <property type="match status" value="1"/>
</dbReference>
<proteinExistence type="inferred from homology"/>
<dbReference type="PANTHER" id="PTHR11803:SF58">
    <property type="entry name" value="PROTEIN HMF1-RELATED"/>
    <property type="match status" value="1"/>
</dbReference>
<keyword evidence="3" id="KW-1185">Reference proteome</keyword>
<dbReference type="EC" id="3.5.99.10" evidence="2"/>
<sequence>MSAYPFECINPKELGAPLGPYSQAVIVPAGRQLLQLSGQTPLREDGSIPEGIEAQAELVWQRVGIVLREAGLDYINIFRVVTYLVDPLDAPAHAKVRAKYLGNARPASTGLVVSKLFNPAYRLEVDISALWPG</sequence>
<dbReference type="InterPro" id="IPR006175">
    <property type="entry name" value="YjgF/YER057c/UK114"/>
</dbReference>
<dbReference type="Pfam" id="PF01042">
    <property type="entry name" value="Ribonuc_L-PSP"/>
    <property type="match status" value="1"/>
</dbReference>
<dbReference type="GO" id="GO:0120241">
    <property type="term" value="F:2-iminobutanoate/2-iminopropanoate deaminase"/>
    <property type="evidence" value="ECO:0007669"/>
    <property type="project" value="UniProtKB-EC"/>
</dbReference>
<comment type="caution">
    <text evidence="2">The sequence shown here is derived from an EMBL/GenBank/DDBJ whole genome shotgun (WGS) entry which is preliminary data.</text>
</comment>
<keyword evidence="2" id="KW-0378">Hydrolase</keyword>
<dbReference type="PANTHER" id="PTHR11803">
    <property type="entry name" value="2-IMINOBUTANOATE/2-IMINOPROPANOATE DEAMINASE RIDA"/>
    <property type="match status" value="1"/>
</dbReference>
<comment type="similarity">
    <text evidence="1">Belongs to the RutC family.</text>
</comment>
<dbReference type="RefSeq" id="WP_354440442.1">
    <property type="nucleotide sequence ID" value="NZ_JBEPSH010000001.1"/>
</dbReference>
<dbReference type="SUPFAM" id="SSF55298">
    <property type="entry name" value="YjgF-like"/>
    <property type="match status" value="1"/>
</dbReference>
<name>A0ABV2Q373_9BURK</name>
<dbReference type="Proteomes" id="UP001549320">
    <property type="component" value="Unassembled WGS sequence"/>
</dbReference>
<gene>
    <name evidence="2" type="ORF">ABIE13_000257</name>
</gene>
<evidence type="ECO:0000313" key="2">
    <source>
        <dbReference type="EMBL" id="MET4575160.1"/>
    </source>
</evidence>
<protein>
    <submittedName>
        <fullName evidence="2">2-iminobutanoate/2-iminopropanoate deaminase</fullName>
        <ecNumber evidence="2">3.5.99.10</ecNumber>
    </submittedName>
</protein>